<evidence type="ECO:0000256" key="1">
    <source>
        <dbReference type="SAM" id="SignalP"/>
    </source>
</evidence>
<reference evidence="2 3" key="1">
    <citation type="submission" date="2023-08" db="EMBL/GenBank/DDBJ databases">
        <title>Pleionea litopenaei sp. nov., isolated from stomach of juvenile Litopenaeus vannamei.</title>
        <authorList>
            <person name="Rho A.M."/>
            <person name="Hwang C.Y."/>
        </authorList>
    </citation>
    <scope>NUCLEOTIDE SEQUENCE [LARGE SCALE GENOMIC DNA]</scope>
    <source>
        <strain evidence="2 3">HL-JVS1</strain>
    </source>
</reference>
<dbReference type="KEGG" id="plei:Q9312_03240"/>
<evidence type="ECO:0000313" key="3">
    <source>
        <dbReference type="Proteomes" id="UP001239782"/>
    </source>
</evidence>
<dbReference type="RefSeq" id="WP_309203111.1">
    <property type="nucleotide sequence ID" value="NZ_CP133548.1"/>
</dbReference>
<name>A0AA51RUY0_9GAMM</name>
<dbReference type="Proteomes" id="UP001239782">
    <property type="component" value="Chromosome"/>
</dbReference>
<dbReference type="AlphaFoldDB" id="A0AA51RUY0"/>
<sequence length="312" mass="35231">MRIYLLLVAMLFSFKASSEVYSSGEYFLNCNNCKSNYDFQNTARIHFEQNFPFDENAITSNQSARYIVADITAKAFKTVNVAWQRRANSRFGTRTAGSTVELVVTMQPNSVIAQNYFNSFINNINWFNSSFDFSEYAGSGESIAGYWNRLYLNYLAPNWIGTARFDQVVENQVNAELDSISLNGFHFVENPVAVEVKSEDNYFVNLIREPMRSQQRRWNVFFVQKNGNYYDENGNQLQKLNYLPSNAFCLASGFEEVCRSMTAFNTGYGGIFVRSQLYLASSCKEDPDGCAPPPANCSVGSTGCQPKPGSVN</sequence>
<organism evidence="2 3">
    <name type="scientific">Pleionea litopenaei</name>
    <dbReference type="NCBI Taxonomy" id="3070815"/>
    <lineage>
        <taxon>Bacteria</taxon>
        <taxon>Pseudomonadati</taxon>
        <taxon>Pseudomonadota</taxon>
        <taxon>Gammaproteobacteria</taxon>
        <taxon>Oceanospirillales</taxon>
        <taxon>Pleioneaceae</taxon>
        <taxon>Pleionea</taxon>
    </lineage>
</organism>
<gene>
    <name evidence="2" type="ORF">Q9312_03240</name>
</gene>
<feature type="signal peptide" evidence="1">
    <location>
        <begin position="1"/>
        <end position="18"/>
    </location>
</feature>
<accession>A0AA51RUY0</accession>
<dbReference type="EMBL" id="CP133548">
    <property type="protein sequence ID" value="WMS87943.1"/>
    <property type="molecule type" value="Genomic_DNA"/>
</dbReference>
<feature type="chain" id="PRO_5041371766" evidence="1">
    <location>
        <begin position="19"/>
        <end position="312"/>
    </location>
</feature>
<keyword evidence="1" id="KW-0732">Signal</keyword>
<protein>
    <submittedName>
        <fullName evidence="2">Uncharacterized protein</fullName>
    </submittedName>
</protein>
<keyword evidence="3" id="KW-1185">Reference proteome</keyword>
<proteinExistence type="predicted"/>
<evidence type="ECO:0000313" key="2">
    <source>
        <dbReference type="EMBL" id="WMS87943.1"/>
    </source>
</evidence>